<accession>A0A0P1G4U5</accession>
<dbReference type="InterPro" id="IPR021457">
    <property type="entry name" value="DUF3108"/>
</dbReference>
<keyword evidence="2" id="KW-1185">Reference proteome</keyword>
<dbReference type="AlphaFoldDB" id="A0A0P1G4U5"/>
<evidence type="ECO:0000313" key="1">
    <source>
        <dbReference type="EMBL" id="CUH76835.1"/>
    </source>
</evidence>
<dbReference type="Proteomes" id="UP000052022">
    <property type="component" value="Unassembled WGS sequence"/>
</dbReference>
<name>A0A0P1G4U5_9RHOB</name>
<organism evidence="1 2">
    <name type="scientific">Tritonibacter multivorans</name>
    <dbReference type="NCBI Taxonomy" id="928856"/>
    <lineage>
        <taxon>Bacteria</taxon>
        <taxon>Pseudomonadati</taxon>
        <taxon>Pseudomonadota</taxon>
        <taxon>Alphaproteobacteria</taxon>
        <taxon>Rhodobacterales</taxon>
        <taxon>Paracoccaceae</taxon>
        <taxon>Tritonibacter</taxon>
    </lineage>
</organism>
<gene>
    <name evidence="1" type="ORF">TRM7557_01085</name>
</gene>
<protein>
    <recommendedName>
        <fullName evidence="3">DUF3108 domain-containing protein</fullName>
    </recommendedName>
</protein>
<reference evidence="1 2" key="1">
    <citation type="submission" date="2015-09" db="EMBL/GenBank/DDBJ databases">
        <authorList>
            <consortium name="Swine Surveillance"/>
        </authorList>
    </citation>
    <scope>NUCLEOTIDE SEQUENCE [LARGE SCALE GENOMIC DNA]</scope>
    <source>
        <strain evidence="1 2">CECT 7557</strain>
    </source>
</reference>
<proteinExistence type="predicted"/>
<dbReference type="RefSeq" id="WP_058289201.1">
    <property type="nucleotide sequence ID" value="NZ_CYSD01000015.1"/>
</dbReference>
<dbReference type="EMBL" id="CYSD01000015">
    <property type="protein sequence ID" value="CUH76835.1"/>
    <property type="molecule type" value="Genomic_DNA"/>
</dbReference>
<evidence type="ECO:0008006" key="3">
    <source>
        <dbReference type="Google" id="ProtNLM"/>
    </source>
</evidence>
<dbReference type="Pfam" id="PF11306">
    <property type="entry name" value="DUF3108"/>
    <property type="match status" value="1"/>
</dbReference>
<evidence type="ECO:0000313" key="2">
    <source>
        <dbReference type="Proteomes" id="UP000052022"/>
    </source>
</evidence>
<sequence length="279" mass="30395">MALPLLSRSNRDPKLGLKVSLKFGAILALSFVLIGLPGTNSQSGAAQAQTSEGQIELQYVVRGLGLKLGELWIASHSINGRYRTISRFATTGALRTVAKVRFDLQSEGRWRRNGQTAEPRTYTETINTGRRQSSATLTYVGGIPRVESGGLGQPEEDAPTPVNPLTQRDTVDPATALLLAAGPHPESRLCNLDLPVFDGARRTRLVLSPPLETEAGYICRGAFIREAGYSDKDLRKDGSFDLSLNYVRRRDGQYVLIGGRVETIYGPVTLEWHSADTDG</sequence>
<dbReference type="OrthoDB" id="7844015at2"/>
<dbReference type="STRING" id="928856.SAMN04488049_106122"/>